<dbReference type="OrthoDB" id="1607513at2759"/>
<dbReference type="PANTHER" id="PTHR46481">
    <property type="entry name" value="ZINC FINGER BED DOMAIN-CONTAINING PROTEIN 4"/>
    <property type="match status" value="1"/>
</dbReference>
<dbReference type="InterPro" id="IPR008906">
    <property type="entry name" value="HATC_C_dom"/>
</dbReference>
<organism evidence="2 3">
    <name type="scientific">Albula goreensis</name>
    <dbReference type="NCBI Taxonomy" id="1534307"/>
    <lineage>
        <taxon>Eukaryota</taxon>
        <taxon>Metazoa</taxon>
        <taxon>Chordata</taxon>
        <taxon>Craniata</taxon>
        <taxon>Vertebrata</taxon>
        <taxon>Euteleostomi</taxon>
        <taxon>Actinopterygii</taxon>
        <taxon>Neopterygii</taxon>
        <taxon>Teleostei</taxon>
        <taxon>Albuliformes</taxon>
        <taxon>Albulidae</taxon>
        <taxon>Albula</taxon>
    </lineage>
</organism>
<dbReference type="PANTHER" id="PTHR46481:SF4">
    <property type="entry name" value="ZINC FINGER BED DOMAIN-CONTAINING PROTEIN 4"/>
    <property type="match status" value="1"/>
</dbReference>
<comment type="caution">
    <text evidence="2">The sequence shown here is derived from an EMBL/GenBank/DDBJ whole genome shotgun (WGS) entry which is preliminary data.</text>
</comment>
<dbReference type="Proteomes" id="UP000829720">
    <property type="component" value="Unassembled WGS sequence"/>
</dbReference>
<evidence type="ECO:0000259" key="1">
    <source>
        <dbReference type="Pfam" id="PF05699"/>
    </source>
</evidence>
<dbReference type="InterPro" id="IPR012337">
    <property type="entry name" value="RNaseH-like_sf"/>
</dbReference>
<dbReference type="AlphaFoldDB" id="A0A8T3CIU1"/>
<evidence type="ECO:0000313" key="3">
    <source>
        <dbReference type="Proteomes" id="UP000829720"/>
    </source>
</evidence>
<dbReference type="EMBL" id="JAERUA010000024">
    <property type="protein sequence ID" value="KAI1882625.1"/>
    <property type="molecule type" value="Genomic_DNA"/>
</dbReference>
<evidence type="ECO:0000313" key="2">
    <source>
        <dbReference type="EMBL" id="KAI1882625.1"/>
    </source>
</evidence>
<name>A0A8T3CIU1_9TELE</name>
<proteinExistence type="predicted"/>
<dbReference type="Pfam" id="PF05699">
    <property type="entry name" value="Dimer_Tnp_hAT"/>
    <property type="match status" value="1"/>
</dbReference>
<dbReference type="SUPFAM" id="SSF53098">
    <property type="entry name" value="Ribonuclease H-like"/>
    <property type="match status" value="1"/>
</dbReference>
<sequence>MFCTHPELAAKRAFSLKAVSRLLGKVRKVVTFFHESTIAHQTLAVKQEMLDIPKHKLIYDVTTHWITIHDMLERYVEQQPAIHSAVLDKAVKKSAKDIAMLTDNELQLAEELVQLLNPLKTMTTLLGSETSPTSSMILPLKTMALKSMAPGPEDSATIREVKAAFTQDLERRYKDADLLGYLHRATALDPRFKSLPFLHEACFDRVYKDLVNKIVERELQFEAVQCKRPSSSSPPQKKVTMSNLFGELFKVEEQAKPFSKIIEEEVTAYKMADCLHVDADPFAWWKTNQSKFPHIAKLAQQCLSVPGTCVASERVFSTAGDIVSASRSRLASENVDMLMFLQKNLNVEE</sequence>
<dbReference type="GO" id="GO:0046983">
    <property type="term" value="F:protein dimerization activity"/>
    <property type="evidence" value="ECO:0007669"/>
    <property type="project" value="InterPro"/>
</dbReference>
<accession>A0A8T3CIU1</accession>
<dbReference type="InterPro" id="IPR052035">
    <property type="entry name" value="ZnF_BED_domain_contain"/>
</dbReference>
<gene>
    <name evidence="2" type="ORF">AGOR_G00236810</name>
</gene>
<keyword evidence="3" id="KW-1185">Reference proteome</keyword>
<reference evidence="2" key="1">
    <citation type="submission" date="2021-01" db="EMBL/GenBank/DDBJ databases">
        <authorList>
            <person name="Zahm M."/>
            <person name="Roques C."/>
            <person name="Cabau C."/>
            <person name="Klopp C."/>
            <person name="Donnadieu C."/>
            <person name="Jouanno E."/>
            <person name="Lampietro C."/>
            <person name="Louis A."/>
            <person name="Herpin A."/>
            <person name="Echchiki A."/>
            <person name="Berthelot C."/>
            <person name="Parey E."/>
            <person name="Roest-Crollius H."/>
            <person name="Braasch I."/>
            <person name="Postlethwait J."/>
            <person name="Bobe J."/>
            <person name="Montfort J."/>
            <person name="Bouchez O."/>
            <person name="Begum T."/>
            <person name="Mejri S."/>
            <person name="Adams A."/>
            <person name="Chen W.-J."/>
            <person name="Guiguen Y."/>
        </authorList>
    </citation>
    <scope>NUCLEOTIDE SEQUENCE</scope>
    <source>
        <tissue evidence="2">Blood</tissue>
    </source>
</reference>
<feature type="domain" description="HAT C-terminal dimerisation" evidence="1">
    <location>
        <begin position="265"/>
        <end position="345"/>
    </location>
</feature>
<protein>
    <recommendedName>
        <fullName evidence="1">HAT C-terminal dimerisation domain-containing protein</fullName>
    </recommendedName>
</protein>